<feature type="domain" description="Histidine kinase" evidence="6">
    <location>
        <begin position="286"/>
        <end position="513"/>
    </location>
</feature>
<dbReference type="InterPro" id="IPR000700">
    <property type="entry name" value="PAS-assoc_C"/>
</dbReference>
<dbReference type="Gene3D" id="1.10.287.130">
    <property type="match status" value="1"/>
</dbReference>
<dbReference type="InterPro" id="IPR035965">
    <property type="entry name" value="PAS-like_dom_sf"/>
</dbReference>
<dbReference type="Pfam" id="PF02518">
    <property type="entry name" value="HATPase_c"/>
    <property type="match status" value="1"/>
</dbReference>
<dbReference type="Pfam" id="PF08447">
    <property type="entry name" value="PAS_3"/>
    <property type="match status" value="1"/>
</dbReference>
<dbReference type="Gene3D" id="3.30.565.10">
    <property type="entry name" value="Histidine kinase-like ATPase, C-terminal domain"/>
    <property type="match status" value="1"/>
</dbReference>
<dbReference type="PROSITE" id="PS50109">
    <property type="entry name" value="HIS_KIN"/>
    <property type="match status" value="1"/>
</dbReference>
<dbReference type="PRINTS" id="PR00344">
    <property type="entry name" value="BCTRLSENSOR"/>
</dbReference>
<dbReference type="Gene3D" id="3.30.450.20">
    <property type="entry name" value="PAS domain"/>
    <property type="match status" value="1"/>
</dbReference>
<keyword evidence="9" id="KW-1185">Reference proteome</keyword>
<accession>A0A2S7SWZ8</accession>
<dbReference type="SMART" id="SM00086">
    <property type="entry name" value="PAC"/>
    <property type="match status" value="1"/>
</dbReference>
<dbReference type="PROSITE" id="PS50113">
    <property type="entry name" value="PAC"/>
    <property type="match status" value="1"/>
</dbReference>
<dbReference type="InterPro" id="IPR013655">
    <property type="entry name" value="PAS_fold_3"/>
</dbReference>
<dbReference type="OrthoDB" id="9124519at2"/>
<dbReference type="AlphaFoldDB" id="A0A2S7SWZ8"/>
<dbReference type="InterPro" id="IPR003661">
    <property type="entry name" value="HisK_dim/P_dom"/>
</dbReference>
<proteinExistence type="predicted"/>
<gene>
    <name evidence="8" type="ORF">CJD36_006530</name>
</gene>
<sequence length="517" mass="59141">MTPTVPIIQDLNFMQHIMAAGPGYVAIVQENDLKIVFVNNLFEHELGYSNDDISKNDIYFADLMDIYQQDRLKYHMQSVKNVYTSTAYTIYKLNGRLKGLKSYYLFVSPIADVDGKYGNLYKILIQPDLSKWDLPFTSFETRELFFEHFQSEDFGTFEWLIGVDKAFWSVGVYRIYEVDPSVGDINKLYAGSFIHPDDREWVAKATSAVLEGEGKLDIEFRIVTENKNVKIVHSLGRLVKDEAGEPVKFIGSLRDVTRQRNIEDELKSKVEMLYNSNKELEEFAYVASHDMQEPLRKITTFSSRLSEKYKDVLTGEGALYLSRMTASAENMRMLINDLLEFSRISNAQQPFSEVDLNVVARQVKMDLELVVEETSTHLRFGKLPVLDAIPTQMKQLLTNIISNAIKFRKSDASPVITIEATEANLVTKAKYELNKDEVYYKIEITDNGIGFEQEYANRIFNVFQRLHGKSEYPGSGIGLAICKKIAEHHNGVIYAESTLDVGSKFVFIIPEKRKALL</sequence>
<comment type="catalytic activity">
    <reaction evidence="1">
        <text>ATP + protein L-histidine = ADP + protein N-phospho-L-histidine.</text>
        <dbReference type="EC" id="2.7.13.3"/>
    </reaction>
</comment>
<organism evidence="8 9">
    <name type="scientific">Flavipsychrobacter stenotrophus</name>
    <dbReference type="NCBI Taxonomy" id="2077091"/>
    <lineage>
        <taxon>Bacteria</taxon>
        <taxon>Pseudomonadati</taxon>
        <taxon>Bacteroidota</taxon>
        <taxon>Chitinophagia</taxon>
        <taxon>Chitinophagales</taxon>
        <taxon>Chitinophagaceae</taxon>
        <taxon>Flavipsychrobacter</taxon>
    </lineage>
</organism>
<dbReference type="RefSeq" id="WP_105038331.1">
    <property type="nucleotide sequence ID" value="NZ_PPSL01000002.1"/>
</dbReference>
<evidence type="ECO:0000259" key="7">
    <source>
        <dbReference type="PROSITE" id="PS50113"/>
    </source>
</evidence>
<dbReference type="Pfam" id="PF00512">
    <property type="entry name" value="HisKA"/>
    <property type="match status" value="1"/>
</dbReference>
<dbReference type="Proteomes" id="UP000239872">
    <property type="component" value="Unassembled WGS sequence"/>
</dbReference>
<dbReference type="PANTHER" id="PTHR43304:SF1">
    <property type="entry name" value="PAC DOMAIN-CONTAINING PROTEIN"/>
    <property type="match status" value="1"/>
</dbReference>
<dbReference type="InterPro" id="IPR003594">
    <property type="entry name" value="HATPase_dom"/>
</dbReference>
<dbReference type="CDD" id="cd00130">
    <property type="entry name" value="PAS"/>
    <property type="match status" value="1"/>
</dbReference>
<dbReference type="GO" id="GO:0000155">
    <property type="term" value="F:phosphorelay sensor kinase activity"/>
    <property type="evidence" value="ECO:0007669"/>
    <property type="project" value="InterPro"/>
</dbReference>
<dbReference type="InterPro" id="IPR052162">
    <property type="entry name" value="Sensor_kinase/Photoreceptor"/>
</dbReference>
<dbReference type="SMART" id="SM00387">
    <property type="entry name" value="HATPase_c"/>
    <property type="match status" value="1"/>
</dbReference>
<evidence type="ECO:0000259" key="6">
    <source>
        <dbReference type="PROSITE" id="PS50109"/>
    </source>
</evidence>
<evidence type="ECO:0000256" key="1">
    <source>
        <dbReference type="ARBA" id="ARBA00000085"/>
    </source>
</evidence>
<comment type="caution">
    <text evidence="8">The sequence shown here is derived from an EMBL/GenBank/DDBJ whole genome shotgun (WGS) entry which is preliminary data.</text>
</comment>
<dbReference type="EC" id="2.7.13.3" evidence="2"/>
<dbReference type="InterPro" id="IPR004358">
    <property type="entry name" value="Sig_transdc_His_kin-like_C"/>
</dbReference>
<dbReference type="EMBL" id="PPSL01000002">
    <property type="protein sequence ID" value="PQJ11452.1"/>
    <property type="molecule type" value="Genomic_DNA"/>
</dbReference>
<dbReference type="InterPro" id="IPR036890">
    <property type="entry name" value="HATPase_C_sf"/>
</dbReference>
<keyword evidence="4" id="KW-0808">Transferase</keyword>
<name>A0A2S7SWZ8_9BACT</name>
<dbReference type="InterPro" id="IPR000014">
    <property type="entry name" value="PAS"/>
</dbReference>
<reference evidence="8 9" key="1">
    <citation type="submission" date="2018-01" db="EMBL/GenBank/DDBJ databases">
        <title>A novel member of the phylum Bacteroidetes isolated from glacier ice.</title>
        <authorList>
            <person name="Liu Q."/>
            <person name="Xin Y.-H."/>
        </authorList>
    </citation>
    <scope>NUCLEOTIDE SEQUENCE [LARGE SCALE GENOMIC DNA]</scope>
    <source>
        <strain evidence="8 9">RB1R16</strain>
    </source>
</reference>
<dbReference type="SUPFAM" id="SSF55785">
    <property type="entry name" value="PYP-like sensor domain (PAS domain)"/>
    <property type="match status" value="2"/>
</dbReference>
<evidence type="ECO:0000256" key="3">
    <source>
        <dbReference type="ARBA" id="ARBA00022553"/>
    </source>
</evidence>
<dbReference type="InterPro" id="IPR036097">
    <property type="entry name" value="HisK_dim/P_sf"/>
</dbReference>
<dbReference type="SMART" id="SM00388">
    <property type="entry name" value="HisKA"/>
    <property type="match status" value="1"/>
</dbReference>
<dbReference type="SUPFAM" id="SSF55874">
    <property type="entry name" value="ATPase domain of HSP90 chaperone/DNA topoisomerase II/histidine kinase"/>
    <property type="match status" value="1"/>
</dbReference>
<protein>
    <recommendedName>
        <fullName evidence="2">histidine kinase</fullName>
        <ecNumber evidence="2">2.7.13.3</ecNumber>
    </recommendedName>
</protein>
<keyword evidence="3" id="KW-0597">Phosphoprotein</keyword>
<evidence type="ECO:0000256" key="5">
    <source>
        <dbReference type="ARBA" id="ARBA00022777"/>
    </source>
</evidence>
<dbReference type="InterPro" id="IPR005467">
    <property type="entry name" value="His_kinase_dom"/>
</dbReference>
<dbReference type="SUPFAM" id="SSF47384">
    <property type="entry name" value="Homodimeric domain of signal transducing histidine kinase"/>
    <property type="match status" value="1"/>
</dbReference>
<feature type="domain" description="PAC" evidence="7">
    <location>
        <begin position="216"/>
        <end position="268"/>
    </location>
</feature>
<dbReference type="InterPro" id="IPR001610">
    <property type="entry name" value="PAC"/>
</dbReference>
<evidence type="ECO:0000256" key="2">
    <source>
        <dbReference type="ARBA" id="ARBA00012438"/>
    </source>
</evidence>
<dbReference type="Gene3D" id="2.10.70.100">
    <property type="match status" value="1"/>
</dbReference>
<evidence type="ECO:0000256" key="4">
    <source>
        <dbReference type="ARBA" id="ARBA00022679"/>
    </source>
</evidence>
<keyword evidence="5" id="KW-0418">Kinase</keyword>
<evidence type="ECO:0000313" key="9">
    <source>
        <dbReference type="Proteomes" id="UP000239872"/>
    </source>
</evidence>
<evidence type="ECO:0000313" key="8">
    <source>
        <dbReference type="EMBL" id="PQJ11452.1"/>
    </source>
</evidence>
<dbReference type="PANTHER" id="PTHR43304">
    <property type="entry name" value="PHYTOCHROME-LIKE PROTEIN CPH1"/>
    <property type="match status" value="1"/>
</dbReference>
<dbReference type="CDD" id="cd00082">
    <property type="entry name" value="HisKA"/>
    <property type="match status" value="1"/>
</dbReference>